<dbReference type="Pfam" id="PF06580">
    <property type="entry name" value="His_kinase"/>
    <property type="match status" value="1"/>
</dbReference>
<evidence type="ECO:0000256" key="6">
    <source>
        <dbReference type="ARBA" id="ARBA00022679"/>
    </source>
</evidence>
<keyword evidence="16" id="KW-1185">Reference proteome</keyword>
<dbReference type="Proteomes" id="UP000187172">
    <property type="component" value="Unassembled WGS sequence"/>
</dbReference>
<reference evidence="15 16" key="1">
    <citation type="submission" date="2016-11" db="EMBL/GenBank/DDBJ databases">
        <title>Paenibacillus species isolates.</title>
        <authorList>
            <person name="Beno S.M."/>
        </authorList>
    </citation>
    <scope>NUCLEOTIDE SEQUENCE [LARGE SCALE GENOMIC DNA]</scope>
    <source>
        <strain evidence="15 16">FSL R5-0378</strain>
    </source>
</reference>
<keyword evidence="8 15" id="KW-0418">Kinase</keyword>
<dbReference type="CDD" id="cd18774">
    <property type="entry name" value="PDC2_HK_sensor"/>
    <property type="match status" value="1"/>
</dbReference>
<evidence type="ECO:0000256" key="12">
    <source>
        <dbReference type="SAM" id="Phobius"/>
    </source>
</evidence>
<dbReference type="InterPro" id="IPR036890">
    <property type="entry name" value="HATPase_C_sf"/>
</dbReference>
<dbReference type="InterPro" id="IPR003594">
    <property type="entry name" value="HATPase_dom"/>
</dbReference>
<keyword evidence="5" id="KW-0597">Phosphoprotein</keyword>
<dbReference type="InterPro" id="IPR005467">
    <property type="entry name" value="His_kinase_dom"/>
</dbReference>
<dbReference type="SUPFAM" id="SSF55874">
    <property type="entry name" value="ATPase domain of HSP90 chaperone/DNA topoisomerase II/histidine kinase"/>
    <property type="match status" value="1"/>
</dbReference>
<dbReference type="GO" id="GO:0005524">
    <property type="term" value="F:ATP binding"/>
    <property type="evidence" value="ECO:0007669"/>
    <property type="project" value="UniProtKB-KW"/>
</dbReference>
<dbReference type="Pfam" id="PF00672">
    <property type="entry name" value="HAMP"/>
    <property type="match status" value="1"/>
</dbReference>
<comment type="catalytic activity">
    <reaction evidence="1">
        <text>ATP + protein L-histidine = ADP + protein N-phospho-L-histidine.</text>
        <dbReference type="EC" id="2.7.13.3"/>
    </reaction>
</comment>
<dbReference type="PANTHER" id="PTHR34220:SF7">
    <property type="entry name" value="SENSOR HISTIDINE KINASE YPDA"/>
    <property type="match status" value="1"/>
</dbReference>
<dbReference type="InterPro" id="IPR010559">
    <property type="entry name" value="Sig_transdc_His_kin_internal"/>
</dbReference>
<dbReference type="GO" id="GO:0005886">
    <property type="term" value="C:plasma membrane"/>
    <property type="evidence" value="ECO:0007669"/>
    <property type="project" value="UniProtKB-SubCell"/>
</dbReference>
<keyword evidence="12" id="KW-1133">Transmembrane helix</keyword>
<sequence>MFYSLRSRLILFFVLLFVLSFSALSLLIFNESRTIIRSYIESSALEKMNEYGSYIDMVQTQIYDLASLIFNSDQTDTWDNIASDTSATEGEKMLAHIQMSKFLTQTTNSYTSISSVALYRREGLWVSMDNQVIKESSFLDQSWYKQFRDETVRWVPAHTDDVELKIRRSDHPVVSMLMPIGAFEPKQAKTVLKVNVSSDYFLEPLSRIHLGESGTMYLIDQHGSPLLTQADYETSANLAKNEVARAQAGRSKQGVVYFRNSQGDAQILVYKKLAQNGWMLVGIVPESDLYAPLLKLRNSIIVLAAALLLISLFIAFWLSNGITRPLSRLVSAMRHVQRGDFDSAESRLPLEGTVRNEVGFATVTFRNMIGRLRQHIKTEFELKLLRQQAEYKALLMQINPHFLFNTLELLSSLAMQRRTDDTVKVIESLGKMLRFGLRISDDLVALKEELKYVHDYASILRIRFGDRLWLSMEEEGLPEHAACVKFVLQPLLENAVKYSFAHRTEARVSVRVYRGDSHVVMSVTDNGPGMTEEQIREVLEEAAAARPDQILASRERQIGLGNVLARCQLYYGSLFEAHLDSKPGGGTRIELMLPIREVYNDVSLIDRG</sequence>
<dbReference type="CDD" id="cd06225">
    <property type="entry name" value="HAMP"/>
    <property type="match status" value="1"/>
</dbReference>
<feature type="domain" description="HAMP" evidence="14">
    <location>
        <begin position="320"/>
        <end position="377"/>
    </location>
</feature>
<keyword evidence="12" id="KW-0812">Transmembrane</keyword>
<feature type="transmembrane region" description="Helical" evidence="12">
    <location>
        <begin position="300"/>
        <end position="318"/>
    </location>
</feature>
<evidence type="ECO:0000256" key="8">
    <source>
        <dbReference type="ARBA" id="ARBA00022777"/>
    </source>
</evidence>
<keyword evidence="4" id="KW-1003">Cell membrane</keyword>
<dbReference type="PROSITE" id="PS50885">
    <property type="entry name" value="HAMP"/>
    <property type="match status" value="1"/>
</dbReference>
<keyword evidence="6" id="KW-0808">Transferase</keyword>
<proteinExistence type="predicted"/>
<dbReference type="RefSeq" id="WP_076166209.1">
    <property type="nucleotide sequence ID" value="NZ_MRTP01000001.1"/>
</dbReference>
<dbReference type="SMART" id="SM00387">
    <property type="entry name" value="HATPase_c"/>
    <property type="match status" value="1"/>
</dbReference>
<dbReference type="EMBL" id="MRTP01000001">
    <property type="protein sequence ID" value="OMF57782.1"/>
    <property type="molecule type" value="Genomic_DNA"/>
</dbReference>
<keyword evidence="11 12" id="KW-0472">Membrane</keyword>
<evidence type="ECO:0000256" key="3">
    <source>
        <dbReference type="ARBA" id="ARBA00012438"/>
    </source>
</evidence>
<dbReference type="Gene3D" id="3.30.565.10">
    <property type="entry name" value="Histidine kinase-like ATPase, C-terminal domain"/>
    <property type="match status" value="1"/>
</dbReference>
<dbReference type="InterPro" id="IPR050640">
    <property type="entry name" value="Bact_2-comp_sensor_kinase"/>
</dbReference>
<dbReference type="GO" id="GO:0000155">
    <property type="term" value="F:phosphorelay sensor kinase activity"/>
    <property type="evidence" value="ECO:0007669"/>
    <property type="project" value="InterPro"/>
</dbReference>
<evidence type="ECO:0000256" key="11">
    <source>
        <dbReference type="ARBA" id="ARBA00023136"/>
    </source>
</evidence>
<evidence type="ECO:0000259" key="13">
    <source>
        <dbReference type="PROSITE" id="PS50109"/>
    </source>
</evidence>
<dbReference type="STRING" id="297318.BK138_04115"/>
<dbReference type="PANTHER" id="PTHR34220">
    <property type="entry name" value="SENSOR HISTIDINE KINASE YPDA"/>
    <property type="match status" value="1"/>
</dbReference>
<keyword evidence="10" id="KW-0902">Two-component regulatory system</keyword>
<dbReference type="EC" id="2.7.13.3" evidence="3"/>
<dbReference type="InterPro" id="IPR003660">
    <property type="entry name" value="HAMP_dom"/>
</dbReference>
<evidence type="ECO:0000256" key="7">
    <source>
        <dbReference type="ARBA" id="ARBA00022741"/>
    </source>
</evidence>
<dbReference type="Gene3D" id="6.10.340.10">
    <property type="match status" value="1"/>
</dbReference>
<evidence type="ECO:0000256" key="1">
    <source>
        <dbReference type="ARBA" id="ARBA00000085"/>
    </source>
</evidence>
<feature type="domain" description="Histidine kinase" evidence="13">
    <location>
        <begin position="487"/>
        <end position="597"/>
    </location>
</feature>
<organism evidence="15 16">
    <name type="scientific">Paenibacillus rhizosphaerae</name>
    <dbReference type="NCBI Taxonomy" id="297318"/>
    <lineage>
        <taxon>Bacteria</taxon>
        <taxon>Bacillati</taxon>
        <taxon>Bacillota</taxon>
        <taxon>Bacilli</taxon>
        <taxon>Bacillales</taxon>
        <taxon>Paenibacillaceae</taxon>
        <taxon>Paenibacillus</taxon>
    </lineage>
</organism>
<evidence type="ECO:0000256" key="9">
    <source>
        <dbReference type="ARBA" id="ARBA00022840"/>
    </source>
</evidence>
<dbReference type="Gene3D" id="3.30.450.20">
    <property type="entry name" value="PAS domain"/>
    <property type="match status" value="1"/>
</dbReference>
<protein>
    <recommendedName>
        <fullName evidence="3">histidine kinase</fullName>
        <ecNumber evidence="3">2.7.13.3</ecNumber>
    </recommendedName>
</protein>
<evidence type="ECO:0000256" key="10">
    <source>
        <dbReference type="ARBA" id="ARBA00023012"/>
    </source>
</evidence>
<name>A0A1R1F184_9BACL</name>
<evidence type="ECO:0000313" key="15">
    <source>
        <dbReference type="EMBL" id="OMF57782.1"/>
    </source>
</evidence>
<comment type="caution">
    <text evidence="15">The sequence shown here is derived from an EMBL/GenBank/DDBJ whole genome shotgun (WGS) entry which is preliminary data.</text>
</comment>
<keyword evidence="7" id="KW-0547">Nucleotide-binding</keyword>
<accession>A0A1R1F184</accession>
<evidence type="ECO:0000313" key="16">
    <source>
        <dbReference type="Proteomes" id="UP000187172"/>
    </source>
</evidence>
<gene>
    <name evidence="15" type="ORF">BK138_04115</name>
</gene>
<evidence type="ECO:0000256" key="2">
    <source>
        <dbReference type="ARBA" id="ARBA00004651"/>
    </source>
</evidence>
<keyword evidence="9" id="KW-0067">ATP-binding</keyword>
<evidence type="ECO:0000256" key="5">
    <source>
        <dbReference type="ARBA" id="ARBA00022553"/>
    </source>
</evidence>
<comment type="subcellular location">
    <subcellularLocation>
        <location evidence="2">Cell membrane</location>
        <topology evidence="2">Multi-pass membrane protein</topology>
    </subcellularLocation>
</comment>
<dbReference type="PROSITE" id="PS50109">
    <property type="entry name" value="HIS_KIN"/>
    <property type="match status" value="1"/>
</dbReference>
<evidence type="ECO:0000259" key="14">
    <source>
        <dbReference type="PROSITE" id="PS50885"/>
    </source>
</evidence>
<dbReference type="AlphaFoldDB" id="A0A1R1F184"/>
<evidence type="ECO:0000256" key="4">
    <source>
        <dbReference type="ARBA" id="ARBA00022475"/>
    </source>
</evidence>
<dbReference type="SMART" id="SM00304">
    <property type="entry name" value="HAMP"/>
    <property type="match status" value="1"/>
</dbReference>
<dbReference type="Pfam" id="PF02518">
    <property type="entry name" value="HATPase_c"/>
    <property type="match status" value="1"/>
</dbReference>